<evidence type="ECO:0000256" key="5">
    <source>
        <dbReference type="ARBA" id="ARBA00023004"/>
    </source>
</evidence>
<protein>
    <submittedName>
        <fullName evidence="7">Putative TfdA family taurine dioxygenase</fullName>
    </submittedName>
</protein>
<evidence type="ECO:0000256" key="3">
    <source>
        <dbReference type="ARBA" id="ARBA00022964"/>
    </source>
</evidence>
<dbReference type="GO" id="GO:0046872">
    <property type="term" value="F:metal ion binding"/>
    <property type="evidence" value="ECO:0007669"/>
    <property type="project" value="UniProtKB-KW"/>
</dbReference>
<sequence>MPVATETLSHALDSLSLRGAGKGAAPTTNAINGSTKSLFNGELKVKPLELSGALDQFEREELATALGDRFSVNVRLKEILNLPKEEGDVILRDLAILISLRGVVFFQKQDDIVPEDIGRLALRLGELAGKPEDSTLHIHPTQELSENGLPLGKISSTPDRDGRQISFAEKGLTSAGWHSDVSFEPRPSLYTILQMHTLPRVGGDTLWSSNYAAYDRLTPAYQRFLEGLTALHDAERFRVQARRNGFKLRTEPRGSPHNAGDAFQANHPVIRTNPVTGLRALYVQPTFTTRINELNQDESRSVLDYLFRVQHENHENHVKYKWNKHDLAIWDNQVVNHLATFDFDEPRAGDRAVVVGGTPYFDPASIGRNEWLARTAEQEGKA</sequence>
<keyword evidence="5" id="KW-0408">Iron</keyword>
<dbReference type="InterPro" id="IPR003819">
    <property type="entry name" value="TauD/TfdA-like"/>
</dbReference>
<dbReference type="EMBL" id="SOZI01000018">
    <property type="protein sequence ID" value="TNY22900.1"/>
    <property type="molecule type" value="Genomic_DNA"/>
</dbReference>
<evidence type="ECO:0000256" key="2">
    <source>
        <dbReference type="ARBA" id="ARBA00022723"/>
    </source>
</evidence>
<dbReference type="PANTHER" id="PTHR30468">
    <property type="entry name" value="ALPHA-KETOGLUTARATE-DEPENDENT SULFONATE DIOXYGENASE"/>
    <property type="match status" value="1"/>
</dbReference>
<accession>A0A5C5G196</accession>
<dbReference type="PANTHER" id="PTHR30468:SF10">
    <property type="entry name" value="TAUD_TFDA-LIKE DOMAIN-CONTAINING PROTEIN"/>
    <property type="match status" value="1"/>
</dbReference>
<evidence type="ECO:0000259" key="6">
    <source>
        <dbReference type="Pfam" id="PF02668"/>
    </source>
</evidence>
<dbReference type="InterPro" id="IPR051323">
    <property type="entry name" value="AtsK-like"/>
</dbReference>
<dbReference type="GO" id="GO:0005737">
    <property type="term" value="C:cytoplasm"/>
    <property type="evidence" value="ECO:0007669"/>
    <property type="project" value="TreeGrafter"/>
</dbReference>
<keyword evidence="3 7" id="KW-0223">Dioxygenase</keyword>
<dbReference type="Gene3D" id="3.60.130.10">
    <property type="entry name" value="Clavaminate synthase-like"/>
    <property type="match status" value="1"/>
</dbReference>
<keyword evidence="8" id="KW-1185">Reference proteome</keyword>
<dbReference type="Pfam" id="PF02668">
    <property type="entry name" value="TauD"/>
    <property type="match status" value="1"/>
</dbReference>
<dbReference type="STRING" id="5288.A0A5C5G196"/>
<feature type="domain" description="TauD/TfdA-like" evidence="6">
    <location>
        <begin position="87"/>
        <end position="347"/>
    </location>
</feature>
<dbReference type="GO" id="GO:0016706">
    <property type="term" value="F:2-oxoglutarate-dependent dioxygenase activity"/>
    <property type="evidence" value="ECO:0007669"/>
    <property type="project" value="TreeGrafter"/>
</dbReference>
<dbReference type="Proteomes" id="UP000311382">
    <property type="component" value="Unassembled WGS sequence"/>
</dbReference>
<dbReference type="AlphaFoldDB" id="A0A5C5G196"/>
<dbReference type="SUPFAM" id="SSF51197">
    <property type="entry name" value="Clavaminate synthase-like"/>
    <property type="match status" value="1"/>
</dbReference>
<evidence type="ECO:0000256" key="4">
    <source>
        <dbReference type="ARBA" id="ARBA00023002"/>
    </source>
</evidence>
<proteinExistence type="inferred from homology"/>
<evidence type="ECO:0000256" key="1">
    <source>
        <dbReference type="ARBA" id="ARBA00005896"/>
    </source>
</evidence>
<comment type="similarity">
    <text evidence="1">Belongs to the TfdA dioxygenase family.</text>
</comment>
<evidence type="ECO:0000313" key="7">
    <source>
        <dbReference type="EMBL" id="TNY22900.1"/>
    </source>
</evidence>
<gene>
    <name evidence="7" type="ORF">DMC30DRAFT_414641</name>
</gene>
<organism evidence="7 8">
    <name type="scientific">Rhodotorula diobovata</name>
    <dbReference type="NCBI Taxonomy" id="5288"/>
    <lineage>
        <taxon>Eukaryota</taxon>
        <taxon>Fungi</taxon>
        <taxon>Dikarya</taxon>
        <taxon>Basidiomycota</taxon>
        <taxon>Pucciniomycotina</taxon>
        <taxon>Microbotryomycetes</taxon>
        <taxon>Sporidiobolales</taxon>
        <taxon>Sporidiobolaceae</taxon>
        <taxon>Rhodotorula</taxon>
    </lineage>
</organism>
<evidence type="ECO:0000313" key="8">
    <source>
        <dbReference type="Proteomes" id="UP000311382"/>
    </source>
</evidence>
<dbReference type="OrthoDB" id="10257314at2759"/>
<dbReference type="InterPro" id="IPR042098">
    <property type="entry name" value="TauD-like_sf"/>
</dbReference>
<comment type="caution">
    <text evidence="7">The sequence shown here is derived from an EMBL/GenBank/DDBJ whole genome shotgun (WGS) entry which is preliminary data.</text>
</comment>
<reference evidence="7 8" key="1">
    <citation type="submission" date="2019-03" db="EMBL/GenBank/DDBJ databases">
        <title>Rhodosporidium diobovatum UCD-FST 08-225 genome sequencing, assembly, and annotation.</title>
        <authorList>
            <person name="Fakankun I.U."/>
            <person name="Fristensky B."/>
            <person name="Levin D.B."/>
        </authorList>
    </citation>
    <scope>NUCLEOTIDE SEQUENCE [LARGE SCALE GENOMIC DNA]</scope>
    <source>
        <strain evidence="7 8">UCD-FST 08-225</strain>
    </source>
</reference>
<name>A0A5C5G196_9BASI</name>
<keyword evidence="4" id="KW-0560">Oxidoreductase</keyword>
<keyword evidence="2" id="KW-0479">Metal-binding</keyword>